<dbReference type="InterPro" id="IPR012662">
    <property type="entry name" value="CHP02449"/>
</dbReference>
<evidence type="ECO:0008006" key="3">
    <source>
        <dbReference type="Google" id="ProtNLM"/>
    </source>
</evidence>
<dbReference type="AlphaFoldDB" id="A0A3B0X2H7"/>
<proteinExistence type="predicted"/>
<accession>A0A3B0X2H7</accession>
<organism evidence="2">
    <name type="scientific">hydrothermal vent metagenome</name>
    <dbReference type="NCBI Taxonomy" id="652676"/>
    <lineage>
        <taxon>unclassified sequences</taxon>
        <taxon>metagenomes</taxon>
        <taxon>ecological metagenomes</taxon>
    </lineage>
</organism>
<gene>
    <name evidence="2" type="ORF">MNBD_GAMMA07-144</name>
</gene>
<evidence type="ECO:0000313" key="2">
    <source>
        <dbReference type="EMBL" id="VAW57117.1"/>
    </source>
</evidence>
<protein>
    <recommendedName>
        <fullName evidence="3">TIGR02449 family protein</fullName>
    </recommendedName>
</protein>
<feature type="coiled-coil region" evidence="1">
    <location>
        <begin position="2"/>
        <end position="57"/>
    </location>
</feature>
<reference evidence="2" key="1">
    <citation type="submission" date="2018-06" db="EMBL/GenBank/DDBJ databases">
        <authorList>
            <person name="Zhirakovskaya E."/>
        </authorList>
    </citation>
    <scope>NUCLEOTIDE SEQUENCE</scope>
</reference>
<keyword evidence="1" id="KW-0175">Coiled coil</keyword>
<dbReference type="Gene3D" id="1.20.5.340">
    <property type="match status" value="1"/>
</dbReference>
<dbReference type="EMBL" id="UOFF01000335">
    <property type="protein sequence ID" value="VAW57117.1"/>
    <property type="molecule type" value="Genomic_DNA"/>
</dbReference>
<evidence type="ECO:0000256" key="1">
    <source>
        <dbReference type="SAM" id="Coils"/>
    </source>
</evidence>
<dbReference type="NCBIfam" id="TIGR02449">
    <property type="entry name" value="TIGR02449 family protein"/>
    <property type="match status" value="1"/>
</dbReference>
<sequence>MNTENQSNIEALEDKIEDLLANYQSLAAENVELKQQLQDIRNDRAHLFEQREQVRSQVEGMITRLKIIESG</sequence>
<name>A0A3B0X2H7_9ZZZZ</name>